<dbReference type="PANTHER" id="PTHR11439:SF501">
    <property type="entry name" value="RNA-DIRECTED DNA POLYMERASE"/>
    <property type="match status" value="1"/>
</dbReference>
<organism evidence="2 3">
    <name type="scientific">Lactuca sativa</name>
    <name type="common">Garden lettuce</name>
    <dbReference type="NCBI Taxonomy" id="4236"/>
    <lineage>
        <taxon>Eukaryota</taxon>
        <taxon>Viridiplantae</taxon>
        <taxon>Streptophyta</taxon>
        <taxon>Embryophyta</taxon>
        <taxon>Tracheophyta</taxon>
        <taxon>Spermatophyta</taxon>
        <taxon>Magnoliopsida</taxon>
        <taxon>eudicotyledons</taxon>
        <taxon>Gunneridae</taxon>
        <taxon>Pentapetalae</taxon>
        <taxon>asterids</taxon>
        <taxon>campanulids</taxon>
        <taxon>Asterales</taxon>
        <taxon>Asteraceae</taxon>
        <taxon>Cichorioideae</taxon>
        <taxon>Cichorieae</taxon>
        <taxon>Lactucinae</taxon>
        <taxon>Lactuca</taxon>
    </lineage>
</organism>
<dbReference type="AlphaFoldDB" id="A0A9R1W7U6"/>
<dbReference type="SUPFAM" id="SSF56672">
    <property type="entry name" value="DNA/RNA polymerases"/>
    <property type="match status" value="1"/>
</dbReference>
<gene>
    <name evidence="2" type="ORF">LSAT_V11C300137880</name>
</gene>
<comment type="caution">
    <text evidence="2">The sequence shown here is derived from an EMBL/GenBank/DDBJ whole genome shotgun (WGS) entry which is preliminary data.</text>
</comment>
<dbReference type="InterPro" id="IPR043502">
    <property type="entry name" value="DNA/RNA_pol_sf"/>
</dbReference>
<evidence type="ECO:0000313" key="3">
    <source>
        <dbReference type="Proteomes" id="UP000235145"/>
    </source>
</evidence>
<keyword evidence="3" id="KW-1185">Reference proteome</keyword>
<dbReference type="CDD" id="cd09272">
    <property type="entry name" value="RNase_HI_RT_Ty1"/>
    <property type="match status" value="1"/>
</dbReference>
<name>A0A9R1W7U6_LACSA</name>
<dbReference type="Pfam" id="PF07727">
    <property type="entry name" value="RVT_2"/>
    <property type="match status" value="1"/>
</dbReference>
<protein>
    <recommendedName>
        <fullName evidence="1">Reverse transcriptase Ty1/copia-type domain-containing protein</fullName>
    </recommendedName>
</protein>
<dbReference type="Proteomes" id="UP000235145">
    <property type="component" value="Unassembled WGS sequence"/>
</dbReference>
<evidence type="ECO:0000313" key="2">
    <source>
        <dbReference type="EMBL" id="KAJ0217680.1"/>
    </source>
</evidence>
<dbReference type="InterPro" id="IPR013103">
    <property type="entry name" value="RVT_2"/>
</dbReference>
<evidence type="ECO:0000259" key="1">
    <source>
        <dbReference type="Pfam" id="PF07727"/>
    </source>
</evidence>
<feature type="domain" description="Reverse transcriptase Ty1/copia-type" evidence="1">
    <location>
        <begin position="39"/>
        <end position="119"/>
    </location>
</feature>
<sequence length="286" mass="32626">MEVDGSLERHKAHLVAKGFTQQQGTDYHETYSPSNGSLTIVAVYVDDILVTCNNVEEITSLKAFLDTQFRIKDLGTIKFFLGLEFTRNSNGMIVHQSKFIRELLSHYSIDDNITVSTPLPNKTKLQLNVGVPLDDPTTYRQLIGKLKFLVHTRPDLTYSIQYLSQFKQHPTQDHYEVSLHVLKYLKSSKVQGLFFNKDPFLPLMLIVILIGLRVQSPEGSPISWKSKKQATVSLSSAEAEYRSMLRVCSELAWLTRLVNEFGKFHPAITLINIRNFIPFTLEMESD</sequence>
<reference evidence="2 3" key="1">
    <citation type="journal article" date="2017" name="Nat. Commun.">
        <title>Genome assembly with in vitro proximity ligation data and whole-genome triplication in lettuce.</title>
        <authorList>
            <person name="Reyes-Chin-Wo S."/>
            <person name="Wang Z."/>
            <person name="Yang X."/>
            <person name="Kozik A."/>
            <person name="Arikit S."/>
            <person name="Song C."/>
            <person name="Xia L."/>
            <person name="Froenicke L."/>
            <person name="Lavelle D.O."/>
            <person name="Truco M.J."/>
            <person name="Xia R."/>
            <person name="Zhu S."/>
            <person name="Xu C."/>
            <person name="Xu H."/>
            <person name="Xu X."/>
            <person name="Cox K."/>
            <person name="Korf I."/>
            <person name="Meyers B.C."/>
            <person name="Michelmore R.W."/>
        </authorList>
    </citation>
    <scope>NUCLEOTIDE SEQUENCE [LARGE SCALE GENOMIC DNA]</scope>
    <source>
        <strain evidence="3">cv. Salinas</strain>
        <tissue evidence="2">Seedlings</tissue>
    </source>
</reference>
<dbReference type="PANTHER" id="PTHR11439">
    <property type="entry name" value="GAG-POL-RELATED RETROTRANSPOSON"/>
    <property type="match status" value="1"/>
</dbReference>
<proteinExistence type="predicted"/>
<dbReference type="EMBL" id="NBSK02000003">
    <property type="protein sequence ID" value="KAJ0217680.1"/>
    <property type="molecule type" value="Genomic_DNA"/>
</dbReference>
<accession>A0A9R1W7U6</accession>